<dbReference type="Proteomes" id="UP000516415">
    <property type="component" value="Segment"/>
</dbReference>
<sequence>MSHLRNIKIKFANATEMKAVRAVLVEFGYPIYTGYETATETQGYNCAQVENYRQPTTVARAKVDADHEPATVLTLEQFIARQAIPLQTPTQVELAKLEVQADVLNVQAKALNDQIAALKATI</sequence>
<protein>
    <submittedName>
        <fullName evidence="2">Uncharacterized protein</fullName>
    </submittedName>
</protein>
<organism evidence="2 3">
    <name type="scientific">Pseudomonas phage phiK7A1</name>
    <dbReference type="NCBI Taxonomy" id="2759194"/>
    <lineage>
        <taxon>Viruses</taxon>
        <taxon>Duplodnaviria</taxon>
        <taxon>Heunggongvirae</taxon>
        <taxon>Uroviricota</taxon>
        <taxon>Caudoviricetes</taxon>
        <taxon>Vandenendeviridae</taxon>
        <taxon>Gorskivirinae</taxon>
        <taxon>Torinovirus</taxon>
        <taxon>Torinovirus K7A1</taxon>
    </lineage>
</organism>
<feature type="coiled-coil region" evidence="1">
    <location>
        <begin position="94"/>
        <end position="121"/>
    </location>
</feature>
<dbReference type="EMBL" id="MT740307">
    <property type="protein sequence ID" value="QNR53923.1"/>
    <property type="molecule type" value="Genomic_DNA"/>
</dbReference>
<proteinExistence type="predicted"/>
<evidence type="ECO:0000313" key="2">
    <source>
        <dbReference type="EMBL" id="QNR53923.1"/>
    </source>
</evidence>
<keyword evidence="1" id="KW-0175">Coiled coil</keyword>
<accession>A0A7H0XFY3</accession>
<evidence type="ECO:0000256" key="1">
    <source>
        <dbReference type="SAM" id="Coils"/>
    </source>
</evidence>
<keyword evidence="3" id="KW-1185">Reference proteome</keyword>
<evidence type="ECO:0000313" key="3">
    <source>
        <dbReference type="Proteomes" id="UP000516415"/>
    </source>
</evidence>
<reference evidence="2 3" key="1">
    <citation type="submission" date="2020-07" db="EMBL/GenBank/DDBJ databases">
        <authorList>
            <person name="Martino G."/>
            <person name="Holtappels D."/>
            <person name="Wagemans J."/>
            <person name="Lavigne R."/>
            <person name="Turina M."/>
            <person name="Ciuffo M."/>
        </authorList>
    </citation>
    <scope>NUCLEOTIDE SEQUENCE [LARGE SCALE GENOMIC DNA]</scope>
</reference>
<name>A0A7H0XFY3_9CAUD</name>
<gene>
    <name evidence="2" type="ORF">phiK7A1_135</name>
</gene>